<name>A0A942IA26_9HYPH</name>
<feature type="coiled-coil region" evidence="1">
    <location>
        <begin position="136"/>
        <end position="212"/>
    </location>
</feature>
<evidence type="ECO:0000256" key="1">
    <source>
        <dbReference type="SAM" id="Coils"/>
    </source>
</evidence>
<dbReference type="EMBL" id="JAGWCR010000011">
    <property type="protein sequence ID" value="MBS3650915.1"/>
    <property type="molecule type" value="Genomic_DNA"/>
</dbReference>
<dbReference type="Proteomes" id="UP000680348">
    <property type="component" value="Unassembled WGS sequence"/>
</dbReference>
<dbReference type="AlphaFoldDB" id="A0A942IA26"/>
<protein>
    <submittedName>
        <fullName evidence="3">Uncharacterized protein</fullName>
    </submittedName>
</protein>
<keyword evidence="4" id="KW-1185">Reference proteome</keyword>
<feature type="region of interest" description="Disordered" evidence="2">
    <location>
        <begin position="425"/>
        <end position="453"/>
    </location>
</feature>
<dbReference type="RefSeq" id="WP_188256471.1">
    <property type="nucleotide sequence ID" value="NZ_JABVCF010000011.1"/>
</dbReference>
<evidence type="ECO:0000313" key="3">
    <source>
        <dbReference type="EMBL" id="MBS3650915.1"/>
    </source>
</evidence>
<comment type="caution">
    <text evidence="3">The sequence shown here is derived from an EMBL/GenBank/DDBJ whole genome shotgun (WGS) entry which is preliminary data.</text>
</comment>
<gene>
    <name evidence="3" type="ORF">KEU06_20080</name>
</gene>
<feature type="coiled-coil region" evidence="1">
    <location>
        <begin position="283"/>
        <end position="377"/>
    </location>
</feature>
<reference evidence="3" key="1">
    <citation type="submission" date="2021-04" db="EMBL/GenBank/DDBJ databases">
        <title>Pseudaminobacter soli sp. nov., isolated from paddy soil contaminated by heavy metals.</title>
        <authorList>
            <person name="Zhang K."/>
        </authorList>
    </citation>
    <scope>NUCLEOTIDE SEQUENCE</scope>
    <source>
        <strain evidence="3">19-2017</strain>
    </source>
</reference>
<evidence type="ECO:0000313" key="4">
    <source>
        <dbReference type="Proteomes" id="UP000680348"/>
    </source>
</evidence>
<sequence length="467" mass="52261">MNIANLLNRRDPLKRAFVALEDGMEDVLKEEFLLPPESVAPDEDHAQAEALGDELEPVEAVQETETAPAEQQEDAPVERIGPHAQHRLAAYASFEEAQARTREDLARIGEAIASLVASQHMGREFLNDCYAEIHRANELENANAAFAAENRRLSERADKLERLRARYDQLVEVLKTREARLLAENETMRETIGELRLELVEARNLIARMESQQGELQTALAARTTEAERYLREAEVLREKSISLSVELDLAQKKQSESRRRAEELSAMHASDSARLSEIMGKLVAEESESARLQKSNDALEAKLVEANEYAARLAAELSDRDRRHQSENHALRAEVQALNARLQSAASEQRETLDTAATLRSRISDLETDKQVLEKRLSVQGRDVEVERRALAEGISPAANDDRHRQETARMQAEITELRATIKRLRRTEVSQHPASKRSKAKEGAAGEQVELTAADVAIATQVAAE</sequence>
<organism evidence="3 4">
    <name type="scientific">Pseudaminobacter soli</name>
    <name type="common">ex Zhang et al. 2022</name>
    <dbReference type="NCBI Taxonomy" id="2831468"/>
    <lineage>
        <taxon>Bacteria</taxon>
        <taxon>Pseudomonadati</taxon>
        <taxon>Pseudomonadota</taxon>
        <taxon>Alphaproteobacteria</taxon>
        <taxon>Hyphomicrobiales</taxon>
        <taxon>Phyllobacteriaceae</taxon>
        <taxon>Pseudaminobacter</taxon>
    </lineage>
</organism>
<accession>A0A942IA26</accession>
<evidence type="ECO:0000256" key="2">
    <source>
        <dbReference type="SAM" id="MobiDB-lite"/>
    </source>
</evidence>
<proteinExistence type="predicted"/>
<keyword evidence="1" id="KW-0175">Coiled coil</keyword>